<gene>
    <name evidence="3" type="ORF">OTU49_006672</name>
</gene>
<feature type="compositionally biased region" description="Polar residues" evidence="1">
    <location>
        <begin position="1206"/>
        <end position="1216"/>
    </location>
</feature>
<feature type="compositionally biased region" description="Low complexity" evidence="1">
    <location>
        <begin position="1253"/>
        <end position="1274"/>
    </location>
</feature>
<sequence>MFIKSDMFDKLLCCRRKVIDDDDDDDRVVEEVVLQHTNNNKTEYISSAQLVEKLKGGTTAVVALVREKRLVVAWLGDSQALLVRRRHPLRMVEPHKPELPLERERVEEMGGCVINIQGTWRVLGQLAVSRAIGDREYKPYVSSECDIKSLEIEGDEDFLILACDGLWDTLTPEAAVNVVYAYLTHNDGDTEGVGRCLVEAARNKGSEDNITAVVVFLRPVATLMEEEAQRLAQGQVPDPVPAVVLSKDSTPSSINAIFSPPINQFEYNSPTIPTYNPFETESPLGEAYNEYNMETEAAAAPTSLEFKHGEEPMEGSEAPQVGAHDSDSDEAAAAAAGAQGVAQPFNLHDAPTPTAEEVDAALAELDSIPDGVCESGDVEEEEEEEEEWSYYRMEPQTQPQSEDVLVPGSAAAALQPSEAISQAADKVDDQDSLIVAELNKDQPEGYLELTKGEFEDNLEPKELIRDTQSQELFHGFQEQSVDQVVFQEPSTDELVFQDQLGKQLDLQGQSREEFATLKERPQDKLDLSVDLEKAQSKLMDGLQFQPKEQSSPTEADRTLVMESSSDILQTSTERPFNFEVTSDGASLMETSMVKTPDGIGSSIEPASPHGSISPHIPGSPRSVEGFVTSVELNAPEESFGTNFAINQSQDLFVGAVDQPSGPFSVYVSSSPEPASLDPSLQTTMDIVNVSEGVANGLVDDDIKVSQPEDFSPVEIVHAQSTVEVVAPPSPVDNREPEMQFTIPEQMQELSSPAQIPADLSLSSDITFIPEPVVEPVAEVPVPVYIEGNTPVSEGETEDLDISTEEIKTEEIISAKDQIPEIEKHDDLTEDTKIEEMVCIRDQIPEVEKHDDLTEDTKIEEMVSTRDQIPEVEMATLSNTDTVPATKDETRELSEVVKAPVESEMDVEIKSETVVLDKNETITTIDSEIINAATVNGILDESPAVNDVVISAVTETVPVDVTLADGEKESEMLKVDATVAKSDKTPAKGTPVKSPFKSGKATPGRAVPSKSTPTRSPSTRTAEKKSPVTRTTAVPGKPAVEKSSTIKPATTKPVTKPATTKPTLTKPTNTRLATRPTPRTATARPPTTTPPPPPKAMEKRIAKPSTPTAPRAASSRPSAAAAAAAATASKVTPARPTPAARTMTKRPVTAPSKTTEKPDDGTVRKAAPRPTTAPRTTTATTNTTTTTTARKAATASTKSAAEKETKNTTNRILSTSRPAPKPLAGTTKPTPSKTSTARTTSVTNAKATSKVNGTSTSTSKPKTTSTTRSATAKSTGVTARRTVVSKTKTSATGGKVESVKAGKAEVIETIQPVVNGENKIADEETSVEVIEKCVVEDIMQASTEKVFTESSHIMTTSEQVVTTETTEVIVNGDH</sequence>
<proteinExistence type="predicted"/>
<dbReference type="InterPro" id="IPR015655">
    <property type="entry name" value="PP2C"/>
</dbReference>
<feature type="compositionally biased region" description="Low complexity" evidence="1">
    <location>
        <begin position="1225"/>
        <end position="1240"/>
    </location>
</feature>
<evidence type="ECO:0000313" key="3">
    <source>
        <dbReference type="EMBL" id="KAK8732938.1"/>
    </source>
</evidence>
<dbReference type="CDD" id="cd00143">
    <property type="entry name" value="PP2Cc"/>
    <property type="match status" value="1"/>
</dbReference>
<feature type="compositionally biased region" description="Polar residues" evidence="1">
    <location>
        <begin position="1241"/>
        <end position="1252"/>
    </location>
</feature>
<feature type="region of interest" description="Disordered" evidence="1">
    <location>
        <begin position="368"/>
        <end position="401"/>
    </location>
</feature>
<feature type="compositionally biased region" description="Low complexity" evidence="1">
    <location>
        <begin position="1044"/>
        <end position="1085"/>
    </location>
</feature>
<dbReference type="PROSITE" id="PS51746">
    <property type="entry name" value="PPM_2"/>
    <property type="match status" value="1"/>
</dbReference>
<dbReference type="Gene3D" id="3.60.40.10">
    <property type="entry name" value="PPM-type phosphatase domain"/>
    <property type="match status" value="1"/>
</dbReference>
<feature type="compositionally biased region" description="Low complexity" evidence="1">
    <location>
        <begin position="1167"/>
        <end position="1198"/>
    </location>
</feature>
<feature type="compositionally biased region" description="Low complexity" evidence="1">
    <location>
        <begin position="1007"/>
        <end position="1019"/>
    </location>
</feature>
<evidence type="ECO:0000259" key="2">
    <source>
        <dbReference type="PROSITE" id="PS51746"/>
    </source>
</evidence>
<feature type="compositionally biased region" description="Low complexity" evidence="1">
    <location>
        <begin position="1102"/>
        <end position="1133"/>
    </location>
</feature>
<dbReference type="Pfam" id="PF00481">
    <property type="entry name" value="PP2C"/>
    <property type="match status" value="1"/>
</dbReference>
<accession>A0AAW0X095</accession>
<evidence type="ECO:0000313" key="4">
    <source>
        <dbReference type="Proteomes" id="UP001445076"/>
    </source>
</evidence>
<dbReference type="GO" id="GO:0004722">
    <property type="term" value="F:protein serine/threonine phosphatase activity"/>
    <property type="evidence" value="ECO:0007669"/>
    <property type="project" value="InterPro"/>
</dbReference>
<feature type="region of interest" description="Disordered" evidence="1">
    <location>
        <begin position="976"/>
        <end position="1279"/>
    </location>
</feature>
<evidence type="ECO:0000256" key="1">
    <source>
        <dbReference type="SAM" id="MobiDB-lite"/>
    </source>
</evidence>
<dbReference type="PRINTS" id="PR01217">
    <property type="entry name" value="PRICHEXTENSN"/>
</dbReference>
<reference evidence="3 4" key="1">
    <citation type="journal article" date="2024" name="BMC Genomics">
        <title>Genome assembly of redclaw crayfish (Cherax quadricarinatus) provides insights into its immune adaptation and hypoxia tolerance.</title>
        <authorList>
            <person name="Liu Z."/>
            <person name="Zheng J."/>
            <person name="Li H."/>
            <person name="Fang K."/>
            <person name="Wang S."/>
            <person name="He J."/>
            <person name="Zhou D."/>
            <person name="Weng S."/>
            <person name="Chi M."/>
            <person name="Gu Z."/>
            <person name="He J."/>
            <person name="Li F."/>
            <person name="Wang M."/>
        </authorList>
    </citation>
    <scope>NUCLEOTIDE SEQUENCE [LARGE SCALE GENOMIC DNA]</scope>
    <source>
        <strain evidence="3">ZL_2023a</strain>
    </source>
</reference>
<dbReference type="SUPFAM" id="SSF81606">
    <property type="entry name" value="PP2C-like"/>
    <property type="match status" value="1"/>
</dbReference>
<dbReference type="InterPro" id="IPR036457">
    <property type="entry name" value="PPM-type-like_dom_sf"/>
</dbReference>
<comment type="caution">
    <text evidence="3">The sequence shown here is derived from an EMBL/GenBank/DDBJ whole genome shotgun (WGS) entry which is preliminary data.</text>
</comment>
<feature type="domain" description="PPM-type phosphatase" evidence="2">
    <location>
        <begin position="1"/>
        <end position="217"/>
    </location>
</feature>
<feature type="compositionally biased region" description="Basic and acidic residues" evidence="1">
    <location>
        <begin position="1153"/>
        <end position="1162"/>
    </location>
</feature>
<keyword evidence="4" id="KW-1185">Reference proteome</keyword>
<reference evidence="3" key="2">
    <citation type="submission" date="2024-01" db="EMBL/GenBank/DDBJ databases">
        <authorList>
            <person name="He J."/>
            <person name="Wang M."/>
            <person name="Zheng J."/>
            <person name="Liu Z."/>
        </authorList>
    </citation>
    <scope>NUCLEOTIDE SEQUENCE</scope>
    <source>
        <strain evidence="3">ZL_2023a</strain>
        <tissue evidence="3">Muscle</tissue>
    </source>
</reference>
<dbReference type="EMBL" id="JARKIK010000055">
    <property type="protein sequence ID" value="KAK8732938.1"/>
    <property type="molecule type" value="Genomic_DNA"/>
</dbReference>
<feature type="region of interest" description="Disordered" evidence="1">
    <location>
        <begin position="308"/>
        <end position="338"/>
    </location>
</feature>
<protein>
    <recommendedName>
        <fullName evidence="2">PPM-type phosphatase domain-containing protein</fullName>
    </recommendedName>
</protein>
<dbReference type="InterPro" id="IPR001932">
    <property type="entry name" value="PPM-type_phosphatase-like_dom"/>
</dbReference>
<feature type="compositionally biased region" description="Acidic residues" evidence="1">
    <location>
        <begin position="376"/>
        <end position="388"/>
    </location>
</feature>
<dbReference type="Proteomes" id="UP001445076">
    <property type="component" value="Unassembled WGS sequence"/>
</dbReference>
<name>A0AAW0X095_CHEQU</name>
<dbReference type="PANTHER" id="PTHR47992">
    <property type="entry name" value="PROTEIN PHOSPHATASE"/>
    <property type="match status" value="1"/>
</dbReference>
<organism evidence="3 4">
    <name type="scientific">Cherax quadricarinatus</name>
    <name type="common">Australian red claw crayfish</name>
    <dbReference type="NCBI Taxonomy" id="27406"/>
    <lineage>
        <taxon>Eukaryota</taxon>
        <taxon>Metazoa</taxon>
        <taxon>Ecdysozoa</taxon>
        <taxon>Arthropoda</taxon>
        <taxon>Crustacea</taxon>
        <taxon>Multicrustacea</taxon>
        <taxon>Malacostraca</taxon>
        <taxon>Eumalacostraca</taxon>
        <taxon>Eucarida</taxon>
        <taxon>Decapoda</taxon>
        <taxon>Pleocyemata</taxon>
        <taxon>Astacidea</taxon>
        <taxon>Parastacoidea</taxon>
        <taxon>Parastacidae</taxon>
        <taxon>Cherax</taxon>
    </lineage>
</organism>
<dbReference type="EMBL" id="JARKIK010000055">
    <property type="protein sequence ID" value="KAK8732939.1"/>
    <property type="molecule type" value="Genomic_DNA"/>
</dbReference>
<dbReference type="SMART" id="SM00332">
    <property type="entry name" value="PP2Cc"/>
    <property type="match status" value="1"/>
</dbReference>